<proteinExistence type="predicted"/>
<evidence type="ECO:0000313" key="3">
    <source>
        <dbReference type="Proteomes" id="UP000238823"/>
    </source>
</evidence>
<feature type="compositionally biased region" description="Polar residues" evidence="1">
    <location>
        <begin position="32"/>
        <end position="44"/>
    </location>
</feature>
<reference evidence="2 3" key="1">
    <citation type="submission" date="2018-03" db="EMBL/GenBank/DDBJ databases">
        <title>Draft Genome Sequences of the Obligatory Marine Myxobacteria Enhygromyxa salina SWB007.</title>
        <authorList>
            <person name="Poehlein A."/>
            <person name="Moghaddam J.A."/>
            <person name="Harms H."/>
            <person name="Alanjari M."/>
            <person name="Koenig G.M."/>
            <person name="Daniel R."/>
            <person name="Schaeberle T.F."/>
        </authorList>
    </citation>
    <scope>NUCLEOTIDE SEQUENCE [LARGE SCALE GENOMIC DNA]</scope>
    <source>
        <strain evidence="2 3">SWB007</strain>
    </source>
</reference>
<dbReference type="EMBL" id="PVNL01000011">
    <property type="protein sequence ID" value="PRQ09881.1"/>
    <property type="molecule type" value="Genomic_DNA"/>
</dbReference>
<dbReference type="AlphaFoldDB" id="A0A2S9YXR5"/>
<feature type="region of interest" description="Disordered" evidence="1">
    <location>
        <begin position="32"/>
        <end position="75"/>
    </location>
</feature>
<accession>A0A2S9YXR5</accession>
<comment type="caution">
    <text evidence="2">The sequence shown here is derived from an EMBL/GenBank/DDBJ whole genome shotgun (WGS) entry which is preliminary data.</text>
</comment>
<gene>
    <name evidence="2" type="ORF">ENSA7_04320</name>
</gene>
<feature type="compositionally biased region" description="Polar residues" evidence="1">
    <location>
        <begin position="61"/>
        <end position="75"/>
    </location>
</feature>
<organism evidence="2 3">
    <name type="scientific">Enhygromyxa salina</name>
    <dbReference type="NCBI Taxonomy" id="215803"/>
    <lineage>
        <taxon>Bacteria</taxon>
        <taxon>Pseudomonadati</taxon>
        <taxon>Myxococcota</taxon>
        <taxon>Polyangia</taxon>
        <taxon>Nannocystales</taxon>
        <taxon>Nannocystaceae</taxon>
        <taxon>Enhygromyxa</taxon>
    </lineage>
</organism>
<evidence type="ECO:0000313" key="2">
    <source>
        <dbReference type="EMBL" id="PRQ09881.1"/>
    </source>
</evidence>
<sequence length="75" mass="8475">MQHIKPLTPIRLDQARHPIALELRLRHQANDSVDTSLPQRSQILTKVPPPITAPRQHRQSHAATPNPTSIQEINP</sequence>
<dbReference type="Proteomes" id="UP000238823">
    <property type="component" value="Unassembled WGS sequence"/>
</dbReference>
<name>A0A2S9YXR5_9BACT</name>
<evidence type="ECO:0000256" key="1">
    <source>
        <dbReference type="SAM" id="MobiDB-lite"/>
    </source>
</evidence>
<protein>
    <submittedName>
        <fullName evidence="2">Uncharacterized protein</fullName>
    </submittedName>
</protein>